<dbReference type="PANTHER" id="PTHR30336">
    <property type="entry name" value="INNER MEMBRANE PROTEIN, PROBABLE PERMEASE"/>
    <property type="match status" value="1"/>
</dbReference>
<organism evidence="2 3">
    <name type="scientific">Calidithermus terrae</name>
    <dbReference type="NCBI Taxonomy" id="1408545"/>
    <lineage>
        <taxon>Bacteria</taxon>
        <taxon>Thermotogati</taxon>
        <taxon>Deinococcota</taxon>
        <taxon>Deinococci</taxon>
        <taxon>Thermales</taxon>
        <taxon>Thermaceae</taxon>
        <taxon>Calidithermus</taxon>
    </lineage>
</organism>
<comment type="caution">
    <text evidence="2">The sequence shown here is derived from an EMBL/GenBank/DDBJ whole genome shotgun (WGS) entry which is preliminary data.</text>
</comment>
<protein>
    <recommendedName>
        <fullName evidence="1">DUF218 domain-containing protein</fullName>
    </recommendedName>
</protein>
<reference evidence="2 3" key="1">
    <citation type="submission" date="2018-08" db="EMBL/GenBank/DDBJ databases">
        <title>Meiothermus terrae DSM 26712 genome sequencing project.</title>
        <authorList>
            <person name="Da Costa M.S."/>
            <person name="Albuquerque L."/>
            <person name="Raposo P."/>
            <person name="Froufe H.J.C."/>
            <person name="Barroso C.S."/>
            <person name="Egas C."/>
        </authorList>
    </citation>
    <scope>NUCLEOTIDE SEQUENCE [LARGE SCALE GENOMIC DNA]</scope>
    <source>
        <strain evidence="2 3">DSM 26712</strain>
    </source>
</reference>
<name>A0A399ECD9_9DEIN</name>
<proteinExistence type="predicted"/>
<keyword evidence="3" id="KW-1185">Reference proteome</keyword>
<gene>
    <name evidence="2" type="ORF">Mterra_03136</name>
</gene>
<dbReference type="Proteomes" id="UP000265715">
    <property type="component" value="Unassembled WGS sequence"/>
</dbReference>
<evidence type="ECO:0000259" key="1">
    <source>
        <dbReference type="Pfam" id="PF02698"/>
    </source>
</evidence>
<dbReference type="PANTHER" id="PTHR30336:SF20">
    <property type="entry name" value="DUF218 DOMAIN-CONTAINING PROTEIN"/>
    <property type="match status" value="1"/>
</dbReference>
<feature type="domain" description="DUF218" evidence="1">
    <location>
        <begin position="1"/>
        <end position="120"/>
    </location>
</feature>
<evidence type="ECO:0000313" key="3">
    <source>
        <dbReference type="Proteomes" id="UP000265715"/>
    </source>
</evidence>
<dbReference type="EMBL" id="QXDL01000171">
    <property type="protein sequence ID" value="RIH81466.1"/>
    <property type="molecule type" value="Genomic_DNA"/>
</dbReference>
<dbReference type="Pfam" id="PF02698">
    <property type="entry name" value="DUF218"/>
    <property type="match status" value="1"/>
</dbReference>
<accession>A0A399ECD9</accession>
<dbReference type="GO" id="GO:0005886">
    <property type="term" value="C:plasma membrane"/>
    <property type="evidence" value="ECO:0007669"/>
    <property type="project" value="TreeGrafter"/>
</dbReference>
<dbReference type="InterPro" id="IPR051599">
    <property type="entry name" value="Cell_Envelope_Assoc"/>
</dbReference>
<sequence length="152" mass="16515">MVLGAAQYNGRPSPVFKNRLEAALGLFRQGAAPAVVVTGGRQPGDRYSEGEVGCNYLRLRGVPPGALLCEQRSRSTWQNLANILPLVKGQPILIVTDEPHLPRALLLAERLGLKAQGFAVKGNFSQAYYQRETVLTLLAHMGITDAYSDRGK</sequence>
<dbReference type="CDD" id="cd06259">
    <property type="entry name" value="YdcF-like"/>
    <property type="match status" value="1"/>
</dbReference>
<dbReference type="Gene3D" id="3.40.50.620">
    <property type="entry name" value="HUPs"/>
    <property type="match status" value="1"/>
</dbReference>
<dbReference type="InterPro" id="IPR014729">
    <property type="entry name" value="Rossmann-like_a/b/a_fold"/>
</dbReference>
<evidence type="ECO:0000313" key="2">
    <source>
        <dbReference type="EMBL" id="RIH81466.1"/>
    </source>
</evidence>
<dbReference type="AlphaFoldDB" id="A0A399ECD9"/>
<dbReference type="InterPro" id="IPR003848">
    <property type="entry name" value="DUF218"/>
</dbReference>